<reference evidence="2" key="1">
    <citation type="submission" date="2021-01" db="UniProtKB">
        <authorList>
            <consortium name="EnsemblMetazoa"/>
        </authorList>
    </citation>
    <scope>IDENTIFICATION</scope>
</reference>
<protein>
    <submittedName>
        <fullName evidence="2">Uncharacterized protein</fullName>
    </submittedName>
</protein>
<sequence length="293" mass="31098">MVAPSTAGIGGFSEIPLQGGSVPLHAGSLDGQMAAMNLSSTNSFQQPPPLMTAPLLTNNLPPNNFPPTQPTSFTPQPPMHPTNFVPQQHMQPTNFATQPPMQATNYSPQPAIPPTNFTPQSMTPPPSLQQSQTTPPAASQIPSAVVPPQQNISPMQPPPQLQPNLPTIMSTSTVGSYQPATLVATESAPLHTTPTQPTINGYQANPPINSGETAFIQPQYQTQPMQPAQPPSQLFAAPPQLQTIPSQYQQDPNVILAKTTPSMTDISLDGSPQMIQHIPSQLPAEGEQNVNLT</sequence>
<evidence type="ECO:0000313" key="2">
    <source>
        <dbReference type="EnsemblMetazoa" id="CLYHEMP013549.1"/>
    </source>
</evidence>
<name>A0A7M5WV32_9CNID</name>
<proteinExistence type="predicted"/>
<feature type="compositionally biased region" description="Polar residues" evidence="1">
    <location>
        <begin position="93"/>
        <end position="108"/>
    </location>
</feature>
<dbReference type="EnsemblMetazoa" id="CLYHEMT013549.1">
    <property type="protein sequence ID" value="CLYHEMP013549.1"/>
    <property type="gene ID" value="CLYHEMG013549"/>
</dbReference>
<evidence type="ECO:0000256" key="1">
    <source>
        <dbReference type="SAM" id="MobiDB-lite"/>
    </source>
</evidence>
<keyword evidence="3" id="KW-1185">Reference proteome</keyword>
<dbReference type="Proteomes" id="UP000594262">
    <property type="component" value="Unplaced"/>
</dbReference>
<dbReference type="AlphaFoldDB" id="A0A7M5WV32"/>
<feature type="region of interest" description="Disordered" evidence="1">
    <location>
        <begin position="93"/>
        <end position="172"/>
    </location>
</feature>
<evidence type="ECO:0000313" key="3">
    <source>
        <dbReference type="Proteomes" id="UP000594262"/>
    </source>
</evidence>
<organism evidence="2 3">
    <name type="scientific">Clytia hemisphaerica</name>
    <dbReference type="NCBI Taxonomy" id="252671"/>
    <lineage>
        <taxon>Eukaryota</taxon>
        <taxon>Metazoa</taxon>
        <taxon>Cnidaria</taxon>
        <taxon>Hydrozoa</taxon>
        <taxon>Hydroidolina</taxon>
        <taxon>Leptothecata</taxon>
        <taxon>Obeliida</taxon>
        <taxon>Clytiidae</taxon>
        <taxon>Clytia</taxon>
    </lineage>
</organism>
<accession>A0A7M5WV32</accession>